<dbReference type="Proteomes" id="UP000001203">
    <property type="component" value="Chromosome circular"/>
</dbReference>
<evidence type="ECO:0000313" key="1">
    <source>
        <dbReference type="EMBL" id="ACB49601.1"/>
    </source>
</evidence>
<dbReference type="eggNOG" id="ENOG50321BQ">
    <property type="taxonomic scope" value="Bacteria"/>
</dbReference>
<keyword evidence="2" id="KW-1185">Reference proteome</keyword>
<evidence type="ECO:0000313" key="2">
    <source>
        <dbReference type="Proteomes" id="UP000001203"/>
    </source>
</evidence>
<dbReference type="AlphaFoldDB" id="B1X0A0"/>
<dbReference type="HOGENOM" id="CLU_2286828_0_0_3"/>
<dbReference type="KEGG" id="cyt:cce_0250"/>
<gene>
    <name evidence="1" type="ordered locus">cce_0250</name>
</gene>
<sequence>MSVLGTETLAYPNRVRFNPNAGVHRTIIAPNTNLGNSYPRGNDYHRGGRNYTFRERITIQRDRRGTCYNCGYSNGYNSYRNYRNYGRNYRFVPNNSSSDYH</sequence>
<name>B1X0A0_CROS5</name>
<dbReference type="EMBL" id="CP000806">
    <property type="protein sequence ID" value="ACB49601.1"/>
    <property type="molecule type" value="Genomic_DNA"/>
</dbReference>
<reference evidence="1 2" key="1">
    <citation type="journal article" date="2008" name="Proc. Natl. Acad. Sci. U.S.A.">
        <title>The genome of Cyanothece 51142, a unicellular diazotrophic cyanobacterium important in the marine nitrogen cycle.</title>
        <authorList>
            <person name="Welsh E.A."/>
            <person name="Liberton M."/>
            <person name="Stoeckel J."/>
            <person name="Loh T."/>
            <person name="Elvitigala T."/>
            <person name="Wang C."/>
            <person name="Wollam A."/>
            <person name="Fulton R.S."/>
            <person name="Clifton S.W."/>
            <person name="Jacobs J.M."/>
            <person name="Aurora R."/>
            <person name="Ghosh B.K."/>
            <person name="Sherman L.A."/>
            <person name="Smith R.D."/>
            <person name="Wilson R.K."/>
            <person name="Pakrasi H.B."/>
        </authorList>
    </citation>
    <scope>NUCLEOTIDE SEQUENCE [LARGE SCALE GENOMIC DNA]</scope>
    <source>
        <strain evidence="2">ATCC 51142 / BH68</strain>
    </source>
</reference>
<proteinExistence type="predicted"/>
<accession>B1X0A0</accession>
<organism evidence="1 2">
    <name type="scientific">Crocosphaera subtropica (strain ATCC 51142 / BH68)</name>
    <name type="common">Cyanothece sp. (strain ATCC 51142)</name>
    <dbReference type="NCBI Taxonomy" id="43989"/>
    <lineage>
        <taxon>Bacteria</taxon>
        <taxon>Bacillati</taxon>
        <taxon>Cyanobacteriota</taxon>
        <taxon>Cyanophyceae</taxon>
        <taxon>Oscillatoriophycideae</taxon>
        <taxon>Chroococcales</taxon>
        <taxon>Aphanothecaceae</taxon>
        <taxon>Crocosphaera</taxon>
        <taxon>Crocosphaera subtropica</taxon>
    </lineage>
</organism>
<protein>
    <submittedName>
        <fullName evidence="1">Uncharacterized protein</fullName>
    </submittedName>
</protein>